<keyword evidence="4" id="KW-0227">DNA damage</keyword>
<dbReference type="GO" id="GO:0032931">
    <property type="term" value="F:histone H3K56 acetyltransferase activity"/>
    <property type="evidence" value="ECO:0007669"/>
    <property type="project" value="TreeGrafter"/>
</dbReference>
<keyword evidence="5" id="KW-0007">Acetylation</keyword>
<dbReference type="SMART" id="SM01250">
    <property type="entry name" value="KAT11"/>
    <property type="match status" value="1"/>
</dbReference>
<dbReference type="InterPro" id="IPR013178">
    <property type="entry name" value="Histone_AcTrfase_Rtt109/CBP"/>
</dbReference>
<dbReference type="Pfam" id="PF08214">
    <property type="entry name" value="HAT_KAT11"/>
    <property type="match status" value="1"/>
</dbReference>
<dbReference type="GO" id="GO:0005634">
    <property type="term" value="C:nucleus"/>
    <property type="evidence" value="ECO:0007669"/>
    <property type="project" value="UniProtKB-SubCell"/>
</dbReference>
<dbReference type="InterPro" id="IPR051236">
    <property type="entry name" value="HAT_RTT109-like"/>
</dbReference>
<evidence type="ECO:0000313" key="12">
    <source>
        <dbReference type="Proteomes" id="UP000193685"/>
    </source>
</evidence>
<evidence type="ECO:0000256" key="9">
    <source>
        <dbReference type="ARBA" id="ARBA00048940"/>
    </source>
</evidence>
<comment type="catalytic activity">
    <reaction evidence="9">
        <text>L-lysyl-[histone] + acetyl-CoA = N(6)-acetyl-L-lysyl-[histone] + CoA + H(+)</text>
        <dbReference type="Rhea" id="RHEA:21992"/>
        <dbReference type="Rhea" id="RHEA-COMP:9845"/>
        <dbReference type="Rhea" id="RHEA-COMP:11338"/>
        <dbReference type="ChEBI" id="CHEBI:15378"/>
        <dbReference type="ChEBI" id="CHEBI:29969"/>
        <dbReference type="ChEBI" id="CHEBI:57287"/>
        <dbReference type="ChEBI" id="CHEBI:57288"/>
        <dbReference type="ChEBI" id="CHEBI:61930"/>
        <dbReference type="EC" id="2.3.1.48"/>
    </reaction>
    <physiologicalReaction direction="left-to-right" evidence="9">
        <dbReference type="Rhea" id="RHEA:21993"/>
    </physiologicalReaction>
</comment>
<dbReference type="OrthoDB" id="3361892at2759"/>
<dbReference type="PANTHER" id="PTHR31571">
    <property type="entry name" value="ALTERED INHERITANCE OF MITOCHONDRIA PROTEIN 6"/>
    <property type="match status" value="1"/>
</dbReference>
<proteinExistence type="predicted"/>
<evidence type="ECO:0000256" key="10">
    <source>
        <dbReference type="SAM" id="MobiDB-lite"/>
    </source>
</evidence>
<evidence type="ECO:0000256" key="8">
    <source>
        <dbReference type="ARBA" id="ARBA00023242"/>
    </source>
</evidence>
<dbReference type="EC" id="2.3.1.48" evidence="2"/>
<dbReference type="GO" id="GO:0006974">
    <property type="term" value="P:DNA damage response"/>
    <property type="evidence" value="ECO:0007669"/>
    <property type="project" value="UniProtKB-KW"/>
</dbReference>
<dbReference type="InterPro" id="IPR016849">
    <property type="entry name" value="Rtt109"/>
</dbReference>
<dbReference type="EMBL" id="MCFI01000016">
    <property type="protein sequence ID" value="ORY78991.1"/>
    <property type="molecule type" value="Genomic_DNA"/>
</dbReference>
<feature type="region of interest" description="Disordered" evidence="10">
    <location>
        <begin position="331"/>
        <end position="362"/>
    </location>
</feature>
<dbReference type="OMA" id="FARAQPQ"/>
<name>A0A1Y2F556_PROLT</name>
<protein>
    <recommendedName>
        <fullName evidence="2">histone acetyltransferase</fullName>
        <ecNumber evidence="2">2.3.1.48</ecNumber>
    </recommendedName>
</protein>
<dbReference type="STRING" id="56484.A0A1Y2F556"/>
<evidence type="ECO:0000256" key="7">
    <source>
        <dbReference type="ARBA" id="ARBA00023163"/>
    </source>
</evidence>
<evidence type="ECO:0000256" key="3">
    <source>
        <dbReference type="ARBA" id="ARBA00022679"/>
    </source>
</evidence>
<evidence type="ECO:0000256" key="2">
    <source>
        <dbReference type="ARBA" id="ARBA00013184"/>
    </source>
</evidence>
<sequence>MLKVLLEAQLPQGIEVAFHYLKGALPPRTPSKKKLKQPLPETQFLTVYEADLLILALEVLVYKAENLTTVYISKADSTGCHSKGVSLSTLALCFLKQLLAQQIGKVRLVLFARSQPQYLFPGSSENEGKHLLGDRELVHWWVGILERLRGISKDATACIIVPGSDDQEVERTYLAGYKAGWRVGFTDSPQALAKDVLLRFPDDPKARFLDQLSLDKAIDTTSLAQFWELMAYRQEMSSGRSVAFLQLDTVSEYPADTNVPSWDFLDLSDKKLAMLRDELGAQTFTSREETLLASERWLRLVPASTDGDAKPVCVFGRATLKTVAKADGKTINASKTSEMHKRPASDTQPNILVPRKRQRPKP</sequence>
<gene>
    <name evidence="11" type="ORF">BCR37DRAFT_101073</name>
</gene>
<comment type="caution">
    <text evidence="11">The sequence shown here is derived from an EMBL/GenBank/DDBJ whole genome shotgun (WGS) entry which is preliminary data.</text>
</comment>
<keyword evidence="8" id="KW-0539">Nucleus</keyword>
<keyword evidence="7" id="KW-0804">Transcription</keyword>
<keyword evidence="6" id="KW-0805">Transcription regulation</keyword>
<comment type="subcellular location">
    <subcellularLocation>
        <location evidence="1">Nucleus</location>
    </subcellularLocation>
</comment>
<evidence type="ECO:0000256" key="1">
    <source>
        <dbReference type="ARBA" id="ARBA00004123"/>
    </source>
</evidence>
<dbReference type="AlphaFoldDB" id="A0A1Y2F556"/>
<keyword evidence="3" id="KW-0808">Transferase</keyword>
<evidence type="ECO:0000256" key="6">
    <source>
        <dbReference type="ARBA" id="ARBA00023015"/>
    </source>
</evidence>
<evidence type="ECO:0000256" key="4">
    <source>
        <dbReference type="ARBA" id="ARBA00022763"/>
    </source>
</evidence>
<dbReference type="PANTHER" id="PTHR31571:SF2">
    <property type="entry name" value="HISTONE ACETYLTRANSFERASE RTT109"/>
    <property type="match status" value="1"/>
</dbReference>
<keyword evidence="12" id="KW-1185">Reference proteome</keyword>
<dbReference type="PROSITE" id="PS51728">
    <property type="entry name" value="RTT109_HAT"/>
    <property type="match status" value="1"/>
</dbReference>
<evidence type="ECO:0000256" key="5">
    <source>
        <dbReference type="ARBA" id="ARBA00022990"/>
    </source>
</evidence>
<dbReference type="GO" id="GO:0006355">
    <property type="term" value="P:regulation of DNA-templated transcription"/>
    <property type="evidence" value="ECO:0007669"/>
    <property type="project" value="InterPro"/>
</dbReference>
<dbReference type="RefSeq" id="XP_040723623.1">
    <property type="nucleotide sequence ID" value="XM_040865855.1"/>
</dbReference>
<evidence type="ECO:0000313" key="11">
    <source>
        <dbReference type="EMBL" id="ORY78991.1"/>
    </source>
</evidence>
<dbReference type="Proteomes" id="UP000193685">
    <property type="component" value="Unassembled WGS sequence"/>
</dbReference>
<reference evidence="11 12" key="1">
    <citation type="submission" date="2016-07" db="EMBL/GenBank/DDBJ databases">
        <title>Pervasive Adenine N6-methylation of Active Genes in Fungi.</title>
        <authorList>
            <consortium name="DOE Joint Genome Institute"/>
            <person name="Mondo S.J."/>
            <person name="Dannebaum R.O."/>
            <person name="Kuo R.C."/>
            <person name="Labutti K."/>
            <person name="Haridas S."/>
            <person name="Kuo A."/>
            <person name="Salamov A."/>
            <person name="Ahrendt S.R."/>
            <person name="Lipzen A."/>
            <person name="Sullivan W."/>
            <person name="Andreopoulos W.B."/>
            <person name="Clum A."/>
            <person name="Lindquist E."/>
            <person name="Daum C."/>
            <person name="Ramamoorthy G.K."/>
            <person name="Gryganskyi A."/>
            <person name="Culley D."/>
            <person name="Magnuson J.K."/>
            <person name="James T.Y."/>
            <person name="O'Malley M.A."/>
            <person name="Stajich J.E."/>
            <person name="Spatafora J.W."/>
            <person name="Visel A."/>
            <person name="Grigoriev I.V."/>
        </authorList>
    </citation>
    <scope>NUCLEOTIDE SEQUENCE [LARGE SCALE GENOMIC DNA]</scope>
    <source>
        <strain evidence="11 12">12-1054</strain>
    </source>
</reference>
<accession>A0A1Y2F556</accession>
<organism evidence="11 12">
    <name type="scientific">Protomyces lactucae-debilis</name>
    <dbReference type="NCBI Taxonomy" id="2754530"/>
    <lineage>
        <taxon>Eukaryota</taxon>
        <taxon>Fungi</taxon>
        <taxon>Dikarya</taxon>
        <taxon>Ascomycota</taxon>
        <taxon>Taphrinomycotina</taxon>
        <taxon>Taphrinomycetes</taxon>
        <taxon>Taphrinales</taxon>
        <taxon>Protomycetaceae</taxon>
        <taxon>Protomyces</taxon>
    </lineage>
</organism>
<dbReference type="GeneID" id="63782454"/>